<dbReference type="PROSITE" id="PS50016">
    <property type="entry name" value="ZF_PHD_2"/>
    <property type="match status" value="1"/>
</dbReference>
<evidence type="ECO:0000256" key="5">
    <source>
        <dbReference type="SAM" id="Coils"/>
    </source>
</evidence>
<dbReference type="PROSITE" id="PS01359">
    <property type="entry name" value="ZF_PHD_1"/>
    <property type="match status" value="1"/>
</dbReference>
<dbReference type="Gene3D" id="3.30.40.10">
    <property type="entry name" value="Zinc/RING finger domain, C3HC4 (zinc finger)"/>
    <property type="match status" value="1"/>
</dbReference>
<evidence type="ECO:0000256" key="4">
    <source>
        <dbReference type="PROSITE-ProRule" id="PRU00146"/>
    </source>
</evidence>
<dbReference type="RefSeq" id="XP_014254363.1">
    <property type="nucleotide sequence ID" value="XM_014398877.2"/>
</dbReference>
<dbReference type="GeneID" id="106669411"/>
<dbReference type="AlphaFoldDB" id="A0A8I6S287"/>
<keyword evidence="2 4" id="KW-0863">Zinc-finger</keyword>
<dbReference type="KEGG" id="clec:106669411"/>
<keyword evidence="9" id="KW-1185">Reference proteome</keyword>
<protein>
    <recommendedName>
        <fullName evidence="7">PHD-type domain-containing protein</fullName>
    </recommendedName>
</protein>
<dbReference type="InterPro" id="IPR013083">
    <property type="entry name" value="Znf_RING/FYVE/PHD"/>
</dbReference>
<reference evidence="8" key="1">
    <citation type="submission" date="2022-01" db="UniProtKB">
        <authorList>
            <consortium name="EnsemblMetazoa"/>
        </authorList>
    </citation>
    <scope>IDENTIFICATION</scope>
</reference>
<dbReference type="SUPFAM" id="SSF57903">
    <property type="entry name" value="FYVE/PHD zinc finger"/>
    <property type="match status" value="1"/>
</dbReference>
<dbReference type="Proteomes" id="UP000494040">
    <property type="component" value="Unassembled WGS sequence"/>
</dbReference>
<feature type="compositionally biased region" description="Polar residues" evidence="6">
    <location>
        <begin position="343"/>
        <end position="354"/>
    </location>
</feature>
<dbReference type="SMART" id="SM00249">
    <property type="entry name" value="PHD"/>
    <property type="match status" value="1"/>
</dbReference>
<evidence type="ECO:0000256" key="1">
    <source>
        <dbReference type="ARBA" id="ARBA00022723"/>
    </source>
</evidence>
<keyword evidence="1" id="KW-0479">Metal-binding</keyword>
<feature type="compositionally biased region" description="Basic and acidic residues" evidence="6">
    <location>
        <begin position="263"/>
        <end position="276"/>
    </location>
</feature>
<name>A0A8I6S287_CIMLE</name>
<dbReference type="CDD" id="cd15489">
    <property type="entry name" value="PHD_SF"/>
    <property type="match status" value="1"/>
</dbReference>
<evidence type="ECO:0000256" key="6">
    <source>
        <dbReference type="SAM" id="MobiDB-lite"/>
    </source>
</evidence>
<dbReference type="OrthoDB" id="6784517at2759"/>
<feature type="region of interest" description="Disordered" evidence="6">
    <location>
        <begin position="244"/>
        <end position="276"/>
    </location>
</feature>
<sequence>MPHISSVISHFWLHACYKFCSFQVEEFSDGTMARSKNRKCESCLSMIKVNDVSIKCKNVACKKTWHSSCAEKTFNVDLNDIVSSFRWTCPECRGTRCKQKLEEITEKNLKGSSVWTDDKVSGDNRSDISNLDSKVLLSMLVADQKDSQKVLLVLTTLMKELLQEKSQMKNLCEENEELRKAMITHLLQDKIQLKQICEENESLKKKIMEMNERMQKIEKNVNKAERSHDDLVDDSLDCESPHIASSHVSEAPTCKPNTPLTDENSKQEEIENKVEQRDEQKNLDCNVCTACVHVNKNPWNNVKHVSKVHVSKCFIKSDDPCLDKPTSKESEKDSKHSSELSRTTEIQSSNTTRSTRYEKHEDPAVFPTNVSSYEPADSSAAEKPCNSNVVKSPSSSNKKGLDSGKRVEICVGRIAKGTPADLVSKYILKKIPKCKFTCEVMNPNGFYANFKVSVEPEYKDRLLSNAFWPQNVIVRRLYPRK</sequence>
<evidence type="ECO:0000313" key="9">
    <source>
        <dbReference type="Proteomes" id="UP000494040"/>
    </source>
</evidence>
<feature type="compositionally biased region" description="Basic and acidic residues" evidence="6">
    <location>
        <begin position="321"/>
        <end position="339"/>
    </location>
</feature>
<evidence type="ECO:0000259" key="7">
    <source>
        <dbReference type="PROSITE" id="PS50016"/>
    </source>
</evidence>
<evidence type="ECO:0000256" key="3">
    <source>
        <dbReference type="ARBA" id="ARBA00022833"/>
    </source>
</evidence>
<feature type="domain" description="PHD-type" evidence="7">
    <location>
        <begin position="37"/>
        <end position="95"/>
    </location>
</feature>
<keyword evidence="3" id="KW-0862">Zinc</keyword>
<evidence type="ECO:0000313" key="8">
    <source>
        <dbReference type="EnsemblMetazoa" id="XP_014254363.1"/>
    </source>
</evidence>
<dbReference type="InterPro" id="IPR019787">
    <property type="entry name" value="Znf_PHD-finger"/>
</dbReference>
<dbReference type="InterPro" id="IPR011011">
    <property type="entry name" value="Znf_FYVE_PHD"/>
</dbReference>
<dbReference type="InterPro" id="IPR001965">
    <property type="entry name" value="Znf_PHD"/>
</dbReference>
<feature type="coiled-coil region" evidence="5">
    <location>
        <begin position="154"/>
        <end position="234"/>
    </location>
</feature>
<organism evidence="8 9">
    <name type="scientific">Cimex lectularius</name>
    <name type="common">Bed bug</name>
    <name type="synonym">Acanthia lectularia</name>
    <dbReference type="NCBI Taxonomy" id="79782"/>
    <lineage>
        <taxon>Eukaryota</taxon>
        <taxon>Metazoa</taxon>
        <taxon>Ecdysozoa</taxon>
        <taxon>Arthropoda</taxon>
        <taxon>Hexapoda</taxon>
        <taxon>Insecta</taxon>
        <taxon>Pterygota</taxon>
        <taxon>Neoptera</taxon>
        <taxon>Paraneoptera</taxon>
        <taxon>Hemiptera</taxon>
        <taxon>Heteroptera</taxon>
        <taxon>Panheteroptera</taxon>
        <taxon>Cimicomorpha</taxon>
        <taxon>Cimicidae</taxon>
        <taxon>Cimex</taxon>
    </lineage>
</organism>
<feature type="compositionally biased region" description="Low complexity" evidence="6">
    <location>
        <begin position="386"/>
        <end position="398"/>
    </location>
</feature>
<evidence type="ECO:0000256" key="2">
    <source>
        <dbReference type="ARBA" id="ARBA00022771"/>
    </source>
</evidence>
<proteinExistence type="predicted"/>
<dbReference type="EnsemblMetazoa" id="XM_014398877.2">
    <property type="protein sequence ID" value="XP_014254363.1"/>
    <property type="gene ID" value="LOC106669411"/>
</dbReference>
<feature type="region of interest" description="Disordered" evidence="6">
    <location>
        <begin position="321"/>
        <end position="402"/>
    </location>
</feature>
<accession>A0A8I6S287</accession>
<dbReference type="InterPro" id="IPR019786">
    <property type="entry name" value="Zinc_finger_PHD-type_CS"/>
</dbReference>
<keyword evidence="5" id="KW-0175">Coiled coil</keyword>
<dbReference type="GO" id="GO:0008270">
    <property type="term" value="F:zinc ion binding"/>
    <property type="evidence" value="ECO:0007669"/>
    <property type="project" value="UniProtKB-KW"/>
</dbReference>